<dbReference type="PATRIC" id="fig|70996.4.peg.2068"/>
<feature type="domain" description="NAD-dependent epimerase/dehydratase" evidence="2">
    <location>
        <begin position="12"/>
        <end position="251"/>
    </location>
</feature>
<dbReference type="Proteomes" id="UP000050277">
    <property type="component" value="Unassembled WGS sequence"/>
</dbReference>
<sequence length="329" mass="36971">MIQQAFRGKRCLITGGLGFIGSNLAFRLVDLGAEVVIVDSLVPEYGGNMANVHGLADHVRINIADVRDQHSLQYLVQGQDYLFNLAGQVSHIDSMENPFNDLDINCRAQLSILEACRHNNPAIKIVFASTRQIYGRPDYVPVDEQHLLHPTDVNGINKMAGEWYHILYNNVYGIRACALRMTNTYGPRMLVRHARQTALGWFVRQALDNEVISIYGDGEQQRDYTYVDDAVEAFLLAAINPAADGQVFNLGGPEPISHLQLISTLTEVAGTGSYRLVPFPPEKARIDIGSVYSDYSRIQAVLGWQPTTSLRQGLEYTVNFYREFRESYW</sequence>
<comment type="similarity">
    <text evidence="1">Belongs to the NAD(P)-dependent epimerase/dehydratase family.</text>
</comment>
<accession>A0A0P6Y702</accession>
<dbReference type="SUPFAM" id="SSF51735">
    <property type="entry name" value="NAD(P)-binding Rossmann-fold domains"/>
    <property type="match status" value="1"/>
</dbReference>
<evidence type="ECO:0000259" key="2">
    <source>
        <dbReference type="Pfam" id="PF01370"/>
    </source>
</evidence>
<evidence type="ECO:0000313" key="4">
    <source>
        <dbReference type="Proteomes" id="UP000050277"/>
    </source>
</evidence>
<keyword evidence="4" id="KW-1185">Reference proteome</keyword>
<gene>
    <name evidence="3" type="ORF">SE18_21255</name>
</gene>
<dbReference type="Pfam" id="PF01370">
    <property type="entry name" value="Epimerase"/>
    <property type="match status" value="1"/>
</dbReference>
<proteinExistence type="inferred from homology"/>
<dbReference type="PANTHER" id="PTHR43000">
    <property type="entry name" value="DTDP-D-GLUCOSE 4,6-DEHYDRATASE-RELATED"/>
    <property type="match status" value="1"/>
</dbReference>
<dbReference type="Gene3D" id="3.40.50.720">
    <property type="entry name" value="NAD(P)-binding Rossmann-like Domain"/>
    <property type="match status" value="1"/>
</dbReference>
<dbReference type="STRING" id="70996.SE18_21255"/>
<dbReference type="RefSeq" id="WP_054536479.1">
    <property type="nucleotide sequence ID" value="NZ_LGKP01000035.1"/>
</dbReference>
<dbReference type="Gene3D" id="3.90.25.10">
    <property type="entry name" value="UDP-galactose 4-epimerase, domain 1"/>
    <property type="match status" value="1"/>
</dbReference>
<name>A0A0P6Y702_9CHLR</name>
<protein>
    <submittedName>
        <fullName evidence="3">NAD-dependent epimerase</fullName>
    </submittedName>
</protein>
<evidence type="ECO:0000313" key="3">
    <source>
        <dbReference type="EMBL" id="KPL81217.1"/>
    </source>
</evidence>
<reference evidence="3 4" key="1">
    <citation type="submission" date="2015-07" db="EMBL/GenBank/DDBJ databases">
        <title>Whole genome sequence of Herpetosiphon geysericola DSM 7119.</title>
        <authorList>
            <person name="Hemp J."/>
            <person name="Ward L.M."/>
            <person name="Pace L.A."/>
            <person name="Fischer W.W."/>
        </authorList>
    </citation>
    <scope>NUCLEOTIDE SEQUENCE [LARGE SCALE GENOMIC DNA]</scope>
    <source>
        <strain evidence="3 4">DSM 7119</strain>
    </source>
</reference>
<organism evidence="3 4">
    <name type="scientific">Herpetosiphon geysericola</name>
    <dbReference type="NCBI Taxonomy" id="70996"/>
    <lineage>
        <taxon>Bacteria</taxon>
        <taxon>Bacillati</taxon>
        <taxon>Chloroflexota</taxon>
        <taxon>Chloroflexia</taxon>
        <taxon>Herpetosiphonales</taxon>
        <taxon>Herpetosiphonaceae</taxon>
        <taxon>Herpetosiphon</taxon>
    </lineage>
</organism>
<dbReference type="OrthoDB" id="9803061at2"/>
<dbReference type="InterPro" id="IPR001509">
    <property type="entry name" value="Epimerase_deHydtase"/>
</dbReference>
<comment type="caution">
    <text evidence="3">The sequence shown here is derived from an EMBL/GenBank/DDBJ whole genome shotgun (WGS) entry which is preliminary data.</text>
</comment>
<evidence type="ECO:0000256" key="1">
    <source>
        <dbReference type="ARBA" id="ARBA00007637"/>
    </source>
</evidence>
<dbReference type="PRINTS" id="PR01713">
    <property type="entry name" value="NUCEPIMERASE"/>
</dbReference>
<dbReference type="AlphaFoldDB" id="A0A0P6Y702"/>
<dbReference type="EMBL" id="LGKP01000035">
    <property type="protein sequence ID" value="KPL81217.1"/>
    <property type="molecule type" value="Genomic_DNA"/>
</dbReference>
<dbReference type="InterPro" id="IPR036291">
    <property type="entry name" value="NAD(P)-bd_dom_sf"/>
</dbReference>